<sequence>MIAGFPPVAAADARLLILGSIPGRASLQHQQYYAHPRNAFWPIIIQVFGAAPDLPYPDKLRLLTDHGIALWDVIGQCRRPTSLDSDIEPVSVQVNDFSRFLAAHRHIATICFNGTTAEATFRRRILPFLDLERQPLTFHRLPSTSPANAGCSYADKLARWRSALTGGDH</sequence>
<dbReference type="SMART" id="SM00986">
    <property type="entry name" value="UDG"/>
    <property type="match status" value="1"/>
</dbReference>
<dbReference type="InterPro" id="IPR026353">
    <property type="entry name" value="Hypoxan-DNA_Glyclase"/>
</dbReference>
<protein>
    <submittedName>
        <fullName evidence="2">Hypoxanthine-DNA glycosylase</fullName>
    </submittedName>
</protein>
<name>A0A840V694_9BACT</name>
<dbReference type="NCBIfam" id="TIGR04274">
    <property type="entry name" value="hypoxanDNAglyco"/>
    <property type="match status" value="1"/>
</dbReference>
<dbReference type="RefSeq" id="WP_183352084.1">
    <property type="nucleotide sequence ID" value="NZ_JACHEO010000022.1"/>
</dbReference>
<gene>
    <name evidence="2" type="ORF">HNQ81_003031</name>
</gene>
<dbReference type="SMART" id="SM00987">
    <property type="entry name" value="UreE_C"/>
    <property type="match status" value="1"/>
</dbReference>
<keyword evidence="3" id="KW-1185">Reference proteome</keyword>
<dbReference type="Pfam" id="PF03167">
    <property type="entry name" value="UDG"/>
    <property type="match status" value="1"/>
</dbReference>
<dbReference type="Gene3D" id="3.40.470.10">
    <property type="entry name" value="Uracil-DNA glycosylase-like domain"/>
    <property type="match status" value="1"/>
</dbReference>
<reference evidence="2 3" key="1">
    <citation type="submission" date="2020-08" db="EMBL/GenBank/DDBJ databases">
        <title>Genomic Encyclopedia of Type Strains, Phase IV (KMG-IV): sequencing the most valuable type-strain genomes for metagenomic binning, comparative biology and taxonomic classification.</title>
        <authorList>
            <person name="Goeker M."/>
        </authorList>
    </citation>
    <scope>NUCLEOTIDE SEQUENCE [LARGE SCALE GENOMIC DNA]</scope>
    <source>
        <strain evidence="2 3">DSM 28570</strain>
    </source>
</reference>
<proteinExistence type="predicted"/>
<feature type="domain" description="Uracil-DNA glycosylase-like" evidence="1">
    <location>
        <begin position="6"/>
        <end position="161"/>
    </location>
</feature>
<dbReference type="InterPro" id="IPR036895">
    <property type="entry name" value="Uracil-DNA_glycosylase-like_sf"/>
</dbReference>
<evidence type="ECO:0000259" key="1">
    <source>
        <dbReference type="SMART" id="SM00986"/>
    </source>
</evidence>
<comment type="caution">
    <text evidence="2">The sequence shown here is derived from an EMBL/GenBank/DDBJ whole genome shotgun (WGS) entry which is preliminary data.</text>
</comment>
<accession>A0A840V694</accession>
<organism evidence="2 3">
    <name type="scientific">Desulfoprunum benzoelyticum</name>
    <dbReference type="NCBI Taxonomy" id="1506996"/>
    <lineage>
        <taxon>Bacteria</taxon>
        <taxon>Pseudomonadati</taxon>
        <taxon>Thermodesulfobacteriota</taxon>
        <taxon>Desulfobulbia</taxon>
        <taxon>Desulfobulbales</taxon>
        <taxon>Desulfobulbaceae</taxon>
        <taxon>Desulfoprunum</taxon>
    </lineage>
</organism>
<dbReference type="InterPro" id="IPR005122">
    <property type="entry name" value="Uracil-DNA_glycosylase-like"/>
</dbReference>
<dbReference type="AlphaFoldDB" id="A0A840V694"/>
<evidence type="ECO:0000313" key="2">
    <source>
        <dbReference type="EMBL" id="MBB5349279.1"/>
    </source>
</evidence>
<evidence type="ECO:0000313" key="3">
    <source>
        <dbReference type="Proteomes" id="UP000539642"/>
    </source>
</evidence>
<dbReference type="EMBL" id="JACHEO010000022">
    <property type="protein sequence ID" value="MBB5349279.1"/>
    <property type="molecule type" value="Genomic_DNA"/>
</dbReference>
<dbReference type="CDD" id="cd10032">
    <property type="entry name" value="UDG-F6_HDG"/>
    <property type="match status" value="1"/>
</dbReference>
<dbReference type="Proteomes" id="UP000539642">
    <property type="component" value="Unassembled WGS sequence"/>
</dbReference>
<dbReference type="SUPFAM" id="SSF52141">
    <property type="entry name" value="Uracil-DNA glycosylase-like"/>
    <property type="match status" value="1"/>
</dbReference>